<evidence type="ECO:0000313" key="1">
    <source>
        <dbReference type="EMBL" id="KAI7935643.1"/>
    </source>
</evidence>
<keyword evidence="2" id="KW-1185">Reference proteome</keyword>
<reference evidence="2" key="1">
    <citation type="journal article" date="2018" name="BMC Genomics">
        <title>Genomic insights into host adaptation between the wheat stripe rust pathogen (Puccinia striiformis f. sp. tritici) and the barley stripe rust pathogen (Puccinia striiformis f. sp. hordei).</title>
        <authorList>
            <person name="Xia C."/>
            <person name="Wang M."/>
            <person name="Yin C."/>
            <person name="Cornejo O.E."/>
            <person name="Hulbert S.H."/>
            <person name="Chen X."/>
        </authorList>
    </citation>
    <scope>NUCLEOTIDE SEQUENCE [LARGE SCALE GENOMIC DNA]</scope>
    <source>
        <strain evidence="2">93-210</strain>
    </source>
</reference>
<evidence type="ECO:0000313" key="2">
    <source>
        <dbReference type="Proteomes" id="UP001060170"/>
    </source>
</evidence>
<name>A0ACC0DN92_9BASI</name>
<comment type="caution">
    <text evidence="1">The sequence shown here is derived from an EMBL/GenBank/DDBJ whole genome shotgun (WGS) entry which is preliminary data.</text>
</comment>
<accession>A0ACC0DN92</accession>
<sequence>MATDQSHWDALNHLISYIRFTARLSLPIKATGDAQDCLKTFTDANWGGKGWRLVHGFISTAWGAPVSWGSKRQSCVARSTCQAEYMALLFASKDACFLQSLLSGFFSVRPPIILSDNKAAVYIARDCGTRKEHHHIDREFHIINELLYDEKVRLEWISSPTNIFTKALGWRKVSEFLSQTGLRPTSHTLASIRGKVCASCGDPTPPVIVCLSPDSQD</sequence>
<dbReference type="Proteomes" id="UP001060170">
    <property type="component" value="Chromosome 18"/>
</dbReference>
<proteinExistence type="predicted"/>
<reference evidence="2" key="2">
    <citation type="journal article" date="2018" name="Mol. Plant Microbe Interact.">
        <title>Genome sequence resources for the wheat stripe rust pathogen (Puccinia striiformis f. sp. tritici) and the barley stripe rust pathogen (Puccinia striiformis f. sp. hordei).</title>
        <authorList>
            <person name="Xia C."/>
            <person name="Wang M."/>
            <person name="Yin C."/>
            <person name="Cornejo O.E."/>
            <person name="Hulbert S.H."/>
            <person name="Chen X."/>
        </authorList>
    </citation>
    <scope>NUCLEOTIDE SEQUENCE [LARGE SCALE GENOMIC DNA]</scope>
    <source>
        <strain evidence="2">93-210</strain>
    </source>
</reference>
<reference evidence="1 2" key="3">
    <citation type="journal article" date="2022" name="Microbiol. Spectr.">
        <title>Folding features and dynamics of 3D genome architecture in plant fungal pathogens.</title>
        <authorList>
            <person name="Xia C."/>
        </authorList>
    </citation>
    <scope>NUCLEOTIDE SEQUENCE [LARGE SCALE GENOMIC DNA]</scope>
    <source>
        <strain evidence="1 2">93-210</strain>
    </source>
</reference>
<dbReference type="EMBL" id="CM045882">
    <property type="protein sequence ID" value="KAI7935643.1"/>
    <property type="molecule type" value="Genomic_DNA"/>
</dbReference>
<protein>
    <submittedName>
        <fullName evidence="1">Uncharacterized protein</fullName>
    </submittedName>
</protein>
<organism evidence="1 2">
    <name type="scientific">Puccinia striiformis f. sp. tritici</name>
    <dbReference type="NCBI Taxonomy" id="168172"/>
    <lineage>
        <taxon>Eukaryota</taxon>
        <taxon>Fungi</taxon>
        <taxon>Dikarya</taxon>
        <taxon>Basidiomycota</taxon>
        <taxon>Pucciniomycotina</taxon>
        <taxon>Pucciniomycetes</taxon>
        <taxon>Pucciniales</taxon>
        <taxon>Pucciniaceae</taxon>
        <taxon>Puccinia</taxon>
    </lineage>
</organism>
<gene>
    <name evidence="1" type="ORF">MJO28_016514</name>
</gene>